<dbReference type="GO" id="GO:0005886">
    <property type="term" value="C:plasma membrane"/>
    <property type="evidence" value="ECO:0007669"/>
    <property type="project" value="UniProtKB-SubCell"/>
</dbReference>
<evidence type="ECO:0000256" key="1">
    <source>
        <dbReference type="ARBA" id="ARBA00004651"/>
    </source>
</evidence>
<evidence type="ECO:0000256" key="6">
    <source>
        <dbReference type="SAM" id="Phobius"/>
    </source>
</evidence>
<gene>
    <name evidence="7" type="ORF">CKO21_15070</name>
</gene>
<evidence type="ECO:0000256" key="5">
    <source>
        <dbReference type="ARBA" id="ARBA00023136"/>
    </source>
</evidence>
<dbReference type="Pfam" id="PF01810">
    <property type="entry name" value="LysE"/>
    <property type="match status" value="1"/>
</dbReference>
<reference evidence="7" key="1">
    <citation type="submission" date="2017-08" db="EMBL/GenBank/DDBJ databases">
        <authorList>
            <person name="Imhoff J.F."/>
            <person name="Rahn T."/>
            <person name="Kuenzel S."/>
            <person name="Neulinger S.C."/>
        </authorList>
    </citation>
    <scope>NUCLEOTIDE SEQUENCE</scope>
    <source>
        <strain evidence="7">DSM 9154</strain>
    </source>
</reference>
<comment type="caution">
    <text evidence="7">The sequence shown here is derived from an EMBL/GenBank/DDBJ whole genome shotgun (WGS) entry which is preliminary data.</text>
</comment>
<dbReference type="PANTHER" id="PTHR30086">
    <property type="entry name" value="ARGININE EXPORTER PROTEIN ARGO"/>
    <property type="match status" value="1"/>
</dbReference>
<keyword evidence="4 6" id="KW-1133">Transmembrane helix</keyword>
<feature type="transmembrane region" description="Helical" evidence="6">
    <location>
        <begin position="185"/>
        <end position="204"/>
    </location>
</feature>
<proteinExistence type="predicted"/>
<evidence type="ECO:0000313" key="8">
    <source>
        <dbReference type="Proteomes" id="UP000778970"/>
    </source>
</evidence>
<sequence>MLPLLGAGWQGFGIGLGLIVAIGAQNAFLLRQGLRRHHVALVVVLCTLCDSALIMLGAVGVGSLVASSPILTKLAVYGGATFLIVYGGLTLKNALKPQTLNTADAPDALSTRAIVTATLGFSILNPHAWLDTVVLLGGLAGQFPTDQRVVFTGGAILASAVWFVGLGAGAAWLSPVLARPKVWRGIDLVIGLVLWTIAGTLLWSRGF</sequence>
<dbReference type="Proteomes" id="UP000778970">
    <property type="component" value="Unassembled WGS sequence"/>
</dbReference>
<dbReference type="GO" id="GO:0015171">
    <property type="term" value="F:amino acid transmembrane transporter activity"/>
    <property type="evidence" value="ECO:0007669"/>
    <property type="project" value="TreeGrafter"/>
</dbReference>
<dbReference type="EMBL" id="NRRE01000028">
    <property type="protein sequence ID" value="MBK1698568.1"/>
    <property type="molecule type" value="Genomic_DNA"/>
</dbReference>
<feature type="transmembrane region" description="Helical" evidence="6">
    <location>
        <begin position="70"/>
        <end position="89"/>
    </location>
</feature>
<dbReference type="AlphaFoldDB" id="A0A934QKI5"/>
<evidence type="ECO:0008006" key="9">
    <source>
        <dbReference type="Google" id="ProtNLM"/>
    </source>
</evidence>
<keyword evidence="3 6" id="KW-0812">Transmembrane</keyword>
<evidence type="ECO:0000313" key="7">
    <source>
        <dbReference type="EMBL" id="MBK1698568.1"/>
    </source>
</evidence>
<protein>
    <recommendedName>
        <fullName evidence="9">L-lysine exporter family protein LysE/ArgO</fullName>
    </recommendedName>
</protein>
<evidence type="ECO:0000256" key="2">
    <source>
        <dbReference type="ARBA" id="ARBA00022475"/>
    </source>
</evidence>
<feature type="transmembrane region" description="Helical" evidence="6">
    <location>
        <begin position="39"/>
        <end position="64"/>
    </location>
</feature>
<evidence type="ECO:0000256" key="4">
    <source>
        <dbReference type="ARBA" id="ARBA00022989"/>
    </source>
</evidence>
<name>A0A934QKI5_9PROT</name>
<dbReference type="PANTHER" id="PTHR30086:SF20">
    <property type="entry name" value="ARGININE EXPORTER PROTEIN ARGO-RELATED"/>
    <property type="match status" value="1"/>
</dbReference>
<keyword evidence="2" id="KW-1003">Cell membrane</keyword>
<feature type="transmembrane region" description="Helical" evidence="6">
    <location>
        <begin position="12"/>
        <end position="30"/>
    </location>
</feature>
<feature type="transmembrane region" description="Helical" evidence="6">
    <location>
        <begin position="149"/>
        <end position="173"/>
    </location>
</feature>
<comment type="subcellular location">
    <subcellularLocation>
        <location evidence="1">Cell membrane</location>
        <topology evidence="1">Multi-pass membrane protein</topology>
    </subcellularLocation>
</comment>
<evidence type="ECO:0000256" key="3">
    <source>
        <dbReference type="ARBA" id="ARBA00022692"/>
    </source>
</evidence>
<dbReference type="InterPro" id="IPR001123">
    <property type="entry name" value="LeuE-type"/>
</dbReference>
<accession>A0A934QKI5</accession>
<keyword evidence="8" id="KW-1185">Reference proteome</keyword>
<reference evidence="7" key="2">
    <citation type="journal article" date="2020" name="Microorganisms">
        <title>Osmotic Adaptation and Compatible Solute Biosynthesis of Phototrophic Bacteria as Revealed from Genome Analyses.</title>
        <authorList>
            <person name="Imhoff J.F."/>
            <person name="Rahn T."/>
            <person name="Kunzel S."/>
            <person name="Keller A."/>
            <person name="Neulinger S.C."/>
        </authorList>
    </citation>
    <scope>NUCLEOTIDE SEQUENCE</scope>
    <source>
        <strain evidence="7">DSM 9154</strain>
    </source>
</reference>
<organism evidence="7 8">
    <name type="scientific">Rhodovibrio salinarum</name>
    <dbReference type="NCBI Taxonomy" id="1087"/>
    <lineage>
        <taxon>Bacteria</taxon>
        <taxon>Pseudomonadati</taxon>
        <taxon>Pseudomonadota</taxon>
        <taxon>Alphaproteobacteria</taxon>
        <taxon>Rhodospirillales</taxon>
        <taxon>Rhodovibrionaceae</taxon>
        <taxon>Rhodovibrio</taxon>
    </lineage>
</organism>
<keyword evidence="5 6" id="KW-0472">Membrane</keyword>